<reference evidence="1" key="1">
    <citation type="submission" date="2020-03" db="EMBL/GenBank/DDBJ databases">
        <title>Draft Genome Sequence of Cylindrodendrum hubeiense.</title>
        <authorList>
            <person name="Buettner E."/>
            <person name="Kellner H."/>
        </authorList>
    </citation>
    <scope>NUCLEOTIDE SEQUENCE</scope>
    <source>
        <strain evidence="1">IHI 201604</strain>
    </source>
</reference>
<name>A0A9P5H085_9HYPO</name>
<dbReference type="Pfam" id="PF12224">
    <property type="entry name" value="Amidoligase_2"/>
    <property type="match status" value="1"/>
</dbReference>
<dbReference type="Proteomes" id="UP000722485">
    <property type="component" value="Unassembled WGS sequence"/>
</dbReference>
<dbReference type="EMBL" id="JAANBB010000464">
    <property type="protein sequence ID" value="KAF7542268.1"/>
    <property type="molecule type" value="Genomic_DNA"/>
</dbReference>
<organism evidence="1 2">
    <name type="scientific">Cylindrodendrum hubeiense</name>
    <dbReference type="NCBI Taxonomy" id="595255"/>
    <lineage>
        <taxon>Eukaryota</taxon>
        <taxon>Fungi</taxon>
        <taxon>Dikarya</taxon>
        <taxon>Ascomycota</taxon>
        <taxon>Pezizomycotina</taxon>
        <taxon>Sordariomycetes</taxon>
        <taxon>Hypocreomycetidae</taxon>
        <taxon>Hypocreales</taxon>
        <taxon>Nectriaceae</taxon>
        <taxon>Cylindrodendrum</taxon>
    </lineage>
</organism>
<evidence type="ECO:0000313" key="1">
    <source>
        <dbReference type="EMBL" id="KAF7542268.1"/>
    </source>
</evidence>
<dbReference type="PANTHER" id="PTHR36847:SF1">
    <property type="entry name" value="AMIDOLIGASE ENZYME"/>
    <property type="match status" value="1"/>
</dbReference>
<dbReference type="AlphaFoldDB" id="A0A9P5H085"/>
<dbReference type="PANTHER" id="PTHR36847">
    <property type="entry name" value="AMIDOLIGASE ENZYME"/>
    <property type="match status" value="1"/>
</dbReference>
<protein>
    <recommendedName>
        <fullName evidence="3">Amidoligase enzyme</fullName>
    </recommendedName>
</protein>
<dbReference type="InterPro" id="IPR022025">
    <property type="entry name" value="Amidoligase_2"/>
</dbReference>
<sequence length="420" mass="46796">MVSSELPDLTFGVELEFMSPCPPSRQLWVRRGITAAARMNVAQQMAELTALPIACQCTHDPGHETCAICDGSESEIHDRIRVLSHGEDFARRPGSQLEQNYFLFKHEHLDGRSYVNSNRDWPGVEISSPIFQAGEWSAGLPTLNTAISALREMDAEITADESCGLHVHIGVQGGMTILLAKKIITLVMILEDSLLFDLVGTSRLANENADAINLESIMAKGEIPAHDFAEDPTGSDNLMGAHVPPMEAMKPELWNQHDPERFYDMLTKVWSSKSLQRLSMLTKKESSSRGAFDIALRDHTGLPRPPVCHGTFDGGPTTVEFRYAQMSFDIPFIRNWIEVLFHIVRIAHQSPGDFKNSLATIFELTAKTAAENKLAWDAIMEGVLGLGDRIPEWKRQRHLYHTGKEISHLDEHMLLLPPGA</sequence>
<evidence type="ECO:0008006" key="3">
    <source>
        <dbReference type="Google" id="ProtNLM"/>
    </source>
</evidence>
<accession>A0A9P5H085</accession>
<proteinExistence type="predicted"/>
<evidence type="ECO:0000313" key="2">
    <source>
        <dbReference type="Proteomes" id="UP000722485"/>
    </source>
</evidence>
<comment type="caution">
    <text evidence="1">The sequence shown here is derived from an EMBL/GenBank/DDBJ whole genome shotgun (WGS) entry which is preliminary data.</text>
</comment>
<gene>
    <name evidence="1" type="ORF">G7Z17_g11731</name>
</gene>
<keyword evidence="2" id="KW-1185">Reference proteome</keyword>
<dbReference type="OrthoDB" id="412402at2759"/>